<feature type="transmembrane region" description="Helical" evidence="1">
    <location>
        <begin position="171"/>
        <end position="191"/>
    </location>
</feature>
<geneLocation type="plasmid" evidence="3 4">
    <name>pTi6.2</name>
</geneLocation>
<keyword evidence="1" id="KW-0812">Transmembrane</keyword>
<feature type="domain" description="EamA" evidence="2">
    <location>
        <begin position="116"/>
        <end position="241"/>
    </location>
</feature>
<evidence type="ECO:0000256" key="1">
    <source>
        <dbReference type="SAM" id="Phobius"/>
    </source>
</evidence>
<feature type="domain" description="EamA" evidence="2">
    <location>
        <begin position="2"/>
        <end position="107"/>
    </location>
</feature>
<dbReference type="InterPro" id="IPR000620">
    <property type="entry name" value="EamA_dom"/>
</dbReference>
<dbReference type="Proteomes" id="UP000318939">
    <property type="component" value="Plasmid pTi6.2"/>
</dbReference>
<evidence type="ECO:0000313" key="3">
    <source>
        <dbReference type="EMBL" id="WFS26435.1"/>
    </source>
</evidence>
<organism evidence="3 4">
    <name type="scientific">Rhizobium rhododendri</name>
    <dbReference type="NCBI Taxonomy" id="2506430"/>
    <lineage>
        <taxon>Bacteria</taxon>
        <taxon>Pseudomonadati</taxon>
        <taxon>Pseudomonadota</taxon>
        <taxon>Alphaproteobacteria</taxon>
        <taxon>Hyphomicrobiales</taxon>
        <taxon>Rhizobiaceae</taxon>
        <taxon>Rhizobium/Agrobacterium group</taxon>
        <taxon>Rhizobium</taxon>
    </lineage>
</organism>
<keyword evidence="3" id="KW-0614">Plasmid</keyword>
<keyword evidence="1" id="KW-0472">Membrane</keyword>
<feature type="transmembrane region" description="Helical" evidence="1">
    <location>
        <begin position="6"/>
        <end position="22"/>
    </location>
</feature>
<feature type="transmembrane region" description="Helical" evidence="1">
    <location>
        <begin position="147"/>
        <end position="165"/>
    </location>
</feature>
<feature type="transmembrane region" description="Helical" evidence="1">
    <location>
        <begin position="203"/>
        <end position="222"/>
    </location>
</feature>
<reference evidence="3" key="1">
    <citation type="journal article" date="2019" name="Phytopathology">
        <title>A Novel Group of Rhizobium tumorigenes-Like Agrobacteria Associated with Crown Gall Disease of Rhododendron and Blueberry.</title>
        <authorList>
            <person name="Kuzmanovic N."/>
            <person name="Behrens P."/>
            <person name="Idczak E."/>
            <person name="Wagner S."/>
            <person name="Gotz M."/>
            <person name="Sproer C."/>
            <person name="Bunk B."/>
            <person name="Overmann J."/>
            <person name="Smalla K."/>
        </authorList>
    </citation>
    <scope>NUCLEOTIDE SEQUENCE</scope>
    <source>
        <strain evidence="3">Rho-6.2</strain>
    </source>
</reference>
<dbReference type="PANTHER" id="PTHR22911:SF135">
    <property type="entry name" value="BLR4310 PROTEIN"/>
    <property type="match status" value="1"/>
</dbReference>
<reference evidence="3" key="2">
    <citation type="journal article" date="2023" name="MicrobiologyOpen">
        <title>Genomics of the tumorigenes clade of the family Rhizobiaceae and description of Rhizobium rhododendri sp. nov.</title>
        <authorList>
            <person name="Kuzmanovic N."/>
            <person name="diCenzo G.C."/>
            <person name="Bunk B."/>
            <person name="Sproeer C."/>
            <person name="Fruehling A."/>
            <person name="Neumann-Schaal M."/>
            <person name="Overmann J."/>
            <person name="Smalla K."/>
        </authorList>
    </citation>
    <scope>NUCLEOTIDE SEQUENCE</scope>
    <source>
        <strain evidence="3">Rho-6.2</strain>
        <plasmid evidence="3">pTi6.2</plasmid>
    </source>
</reference>
<dbReference type="SUPFAM" id="SSF103481">
    <property type="entry name" value="Multidrug resistance efflux transporter EmrE"/>
    <property type="match status" value="2"/>
</dbReference>
<keyword evidence="1" id="KW-1133">Transmembrane helix</keyword>
<dbReference type="InterPro" id="IPR037185">
    <property type="entry name" value="EmrE-like"/>
</dbReference>
<protein>
    <submittedName>
        <fullName evidence="3">DMT family transporter</fullName>
    </submittedName>
</protein>
<feature type="transmembrane region" description="Helical" evidence="1">
    <location>
        <begin position="91"/>
        <end position="110"/>
    </location>
</feature>
<feature type="transmembrane region" description="Helical" evidence="1">
    <location>
        <begin position="116"/>
        <end position="135"/>
    </location>
</feature>
<keyword evidence="4" id="KW-1185">Reference proteome</keyword>
<dbReference type="PANTHER" id="PTHR22911">
    <property type="entry name" value="ACYL-MALONYL CONDENSING ENZYME-RELATED"/>
    <property type="match status" value="1"/>
</dbReference>
<gene>
    <name evidence="3" type="ORF">PR018_26255</name>
</gene>
<accession>A0ABY8IUF9</accession>
<dbReference type="EMBL" id="CP117269">
    <property type="protein sequence ID" value="WFS26435.1"/>
    <property type="molecule type" value="Genomic_DNA"/>
</dbReference>
<evidence type="ECO:0000259" key="2">
    <source>
        <dbReference type="Pfam" id="PF00892"/>
    </source>
</evidence>
<proteinExistence type="predicted"/>
<feature type="transmembrane region" description="Helical" evidence="1">
    <location>
        <begin position="61"/>
        <end position="84"/>
    </location>
</feature>
<name>A0ABY8IUF9_9HYPH</name>
<dbReference type="Pfam" id="PF00892">
    <property type="entry name" value="EamA"/>
    <property type="match status" value="2"/>
</dbReference>
<evidence type="ECO:0000313" key="4">
    <source>
        <dbReference type="Proteomes" id="UP000318939"/>
    </source>
</evidence>
<sequence length="257" mass="27713">MWSIVAWRSGFSFVTLGIYILLRKRAEQGASPRCFGWPGIFACMVSVVAAIAYIASLQWTSVANVMTVYAALPFLATTIAFLWFKERVTSRFAIAGIVAFCGVALTVGAAVATRDIIGIAAAFVMTSGFAFQLVIARRYPTLDMPMMTVCSAALCVFVAVPFMQFVIPSPLQLLACALYGVLTTGIAYVLVLMGSRLIGSGEAGFLSMLDVVLGPFWVWLFYDERIGVPVFIGGCVVLGAVGWYLLGSSKEHEPPTR</sequence>
<feature type="transmembrane region" description="Helical" evidence="1">
    <location>
        <begin position="228"/>
        <end position="247"/>
    </location>
</feature>
<feature type="transmembrane region" description="Helical" evidence="1">
    <location>
        <begin position="34"/>
        <end position="55"/>
    </location>
</feature>